<proteinExistence type="predicted"/>
<organism evidence="3 4">
    <name type="scientific">Paremcibacter congregatus</name>
    <dbReference type="NCBI Taxonomy" id="2043170"/>
    <lineage>
        <taxon>Bacteria</taxon>
        <taxon>Pseudomonadati</taxon>
        <taxon>Pseudomonadota</taxon>
        <taxon>Alphaproteobacteria</taxon>
        <taxon>Emcibacterales</taxon>
        <taxon>Emcibacteraceae</taxon>
        <taxon>Paremcibacter</taxon>
    </lineage>
</organism>
<name>A0A2G4YM01_9PROT</name>
<feature type="transmembrane region" description="Helical" evidence="2">
    <location>
        <begin position="20"/>
        <end position="44"/>
    </location>
</feature>
<feature type="compositionally biased region" description="Basic and acidic residues" evidence="1">
    <location>
        <begin position="62"/>
        <end position="87"/>
    </location>
</feature>
<gene>
    <name evidence="3" type="ORF">CRD36_17465</name>
</gene>
<protein>
    <submittedName>
        <fullName evidence="3">Uncharacterized protein</fullName>
    </submittedName>
</protein>
<dbReference type="AlphaFoldDB" id="A0A2G4YM01"/>
<evidence type="ECO:0000256" key="1">
    <source>
        <dbReference type="SAM" id="MobiDB-lite"/>
    </source>
</evidence>
<dbReference type="Proteomes" id="UP000229730">
    <property type="component" value="Unassembled WGS sequence"/>
</dbReference>
<keyword evidence="4" id="KW-1185">Reference proteome</keyword>
<dbReference type="EMBL" id="PDEM01000033">
    <property type="protein sequence ID" value="PHZ83355.1"/>
    <property type="molecule type" value="Genomic_DNA"/>
</dbReference>
<dbReference type="InParanoid" id="A0A2G4YM01"/>
<accession>A0A2G4YM01</accession>
<comment type="caution">
    <text evidence="3">The sequence shown here is derived from an EMBL/GenBank/DDBJ whole genome shotgun (WGS) entry which is preliminary data.</text>
</comment>
<evidence type="ECO:0000313" key="3">
    <source>
        <dbReference type="EMBL" id="PHZ83355.1"/>
    </source>
</evidence>
<reference evidence="3 4" key="1">
    <citation type="submission" date="2017-10" db="EMBL/GenBank/DDBJ databases">
        <title>Frigbacter circumglobatus gen. nov. sp. nov., isolated from sediment cultured in situ.</title>
        <authorList>
            <person name="Zhao Z."/>
        </authorList>
    </citation>
    <scope>NUCLEOTIDE SEQUENCE [LARGE SCALE GENOMIC DNA]</scope>
    <source>
        <strain evidence="3 4">ZYL</strain>
    </source>
</reference>
<keyword evidence="2" id="KW-0472">Membrane</keyword>
<keyword evidence="2" id="KW-1133">Transmembrane helix</keyword>
<evidence type="ECO:0000313" key="4">
    <source>
        <dbReference type="Proteomes" id="UP000229730"/>
    </source>
</evidence>
<evidence type="ECO:0000256" key="2">
    <source>
        <dbReference type="SAM" id="Phobius"/>
    </source>
</evidence>
<keyword evidence="2" id="KW-0812">Transmembrane</keyword>
<feature type="region of interest" description="Disordered" evidence="1">
    <location>
        <begin position="59"/>
        <end position="87"/>
    </location>
</feature>
<sequence length="87" mass="9980">MNSPVRLGGLVIQKRKQKIIALIIFILALYCPCIFCHCASHIIVAKTIDQVRPVKTMGNMKKNREQTHFREDAEFLRQKGRDGTNVK</sequence>